<gene>
    <name evidence="2" type="ORF">CK203_024549</name>
</gene>
<sequence length="208" mass="23784">MTYLCWILMWFEAISGLRIDIDKIELISMGCVEHVEDLATKLGYKVGSLPSSYLGLSLGASLKFVTAWDGVEEMFQKRLAMWNRQYISKEGRITVIRSTLGGAIEWKPHLVRWETVFLDKRKGGLGVNCFSTLNKALLCKLSCRFANKRGAFWNQVTKGKHGEERGEWCSREVKDGYGVGLWKAIRKEWHIVSTRLSFVVGNGRRVKF</sequence>
<evidence type="ECO:0000313" key="3">
    <source>
        <dbReference type="Proteomes" id="UP000288805"/>
    </source>
</evidence>
<protein>
    <submittedName>
        <fullName evidence="2">Uncharacterized protein</fullName>
    </submittedName>
</protein>
<dbReference type="PANTHER" id="PTHR33116">
    <property type="entry name" value="REVERSE TRANSCRIPTASE ZINC-BINDING DOMAIN-CONTAINING PROTEIN-RELATED-RELATED"/>
    <property type="match status" value="1"/>
</dbReference>
<feature type="signal peptide" evidence="1">
    <location>
        <begin position="1"/>
        <end position="16"/>
    </location>
</feature>
<feature type="chain" id="PRO_5019330294" evidence="1">
    <location>
        <begin position="17"/>
        <end position="208"/>
    </location>
</feature>
<dbReference type="PANTHER" id="PTHR33116:SF78">
    <property type="entry name" value="OS12G0587133 PROTEIN"/>
    <property type="match status" value="1"/>
</dbReference>
<dbReference type="AlphaFoldDB" id="A0A438IUK8"/>
<dbReference type="EMBL" id="QGNW01000082">
    <property type="protein sequence ID" value="RVX00429.1"/>
    <property type="molecule type" value="Genomic_DNA"/>
</dbReference>
<comment type="caution">
    <text evidence="2">The sequence shown here is derived from an EMBL/GenBank/DDBJ whole genome shotgun (WGS) entry which is preliminary data.</text>
</comment>
<keyword evidence="1" id="KW-0732">Signal</keyword>
<evidence type="ECO:0000313" key="2">
    <source>
        <dbReference type="EMBL" id="RVX00429.1"/>
    </source>
</evidence>
<reference evidence="2 3" key="1">
    <citation type="journal article" date="2018" name="PLoS Genet.">
        <title>Population sequencing reveals clonal diversity and ancestral inbreeding in the grapevine cultivar Chardonnay.</title>
        <authorList>
            <person name="Roach M.J."/>
            <person name="Johnson D.L."/>
            <person name="Bohlmann J."/>
            <person name="van Vuuren H.J."/>
            <person name="Jones S.J."/>
            <person name="Pretorius I.S."/>
            <person name="Schmidt S.A."/>
            <person name="Borneman A.R."/>
        </authorList>
    </citation>
    <scope>NUCLEOTIDE SEQUENCE [LARGE SCALE GENOMIC DNA]</scope>
    <source>
        <strain evidence="3">cv. Chardonnay</strain>
        <tissue evidence="2">Leaf</tissue>
    </source>
</reference>
<evidence type="ECO:0000256" key="1">
    <source>
        <dbReference type="SAM" id="SignalP"/>
    </source>
</evidence>
<name>A0A438IUK8_VITVI</name>
<dbReference type="Proteomes" id="UP000288805">
    <property type="component" value="Unassembled WGS sequence"/>
</dbReference>
<accession>A0A438IUK8</accession>
<organism evidence="2 3">
    <name type="scientific">Vitis vinifera</name>
    <name type="common">Grape</name>
    <dbReference type="NCBI Taxonomy" id="29760"/>
    <lineage>
        <taxon>Eukaryota</taxon>
        <taxon>Viridiplantae</taxon>
        <taxon>Streptophyta</taxon>
        <taxon>Embryophyta</taxon>
        <taxon>Tracheophyta</taxon>
        <taxon>Spermatophyta</taxon>
        <taxon>Magnoliopsida</taxon>
        <taxon>eudicotyledons</taxon>
        <taxon>Gunneridae</taxon>
        <taxon>Pentapetalae</taxon>
        <taxon>rosids</taxon>
        <taxon>Vitales</taxon>
        <taxon>Vitaceae</taxon>
        <taxon>Viteae</taxon>
        <taxon>Vitis</taxon>
    </lineage>
</organism>
<proteinExistence type="predicted"/>